<evidence type="ECO:0000256" key="1">
    <source>
        <dbReference type="SAM" id="Coils"/>
    </source>
</evidence>
<dbReference type="EMBL" id="LSDD01000006">
    <property type="protein sequence ID" value="KXB70106.1"/>
    <property type="molecule type" value="Genomic_DNA"/>
</dbReference>
<proteinExistence type="predicted"/>
<comment type="caution">
    <text evidence="2">The sequence shown here is derived from an EMBL/GenBank/DDBJ whole genome shotgun (WGS) entry which is preliminary data.</text>
</comment>
<dbReference type="Proteomes" id="UP000070483">
    <property type="component" value="Unassembled WGS sequence"/>
</dbReference>
<dbReference type="STRING" id="157687.HMPREF3180_00143"/>
<name>A0A134AQZ6_9FUSO</name>
<feature type="coiled-coil region" evidence="1">
    <location>
        <begin position="18"/>
        <end position="45"/>
    </location>
</feature>
<evidence type="ECO:0000313" key="3">
    <source>
        <dbReference type="Proteomes" id="UP000070483"/>
    </source>
</evidence>
<protein>
    <submittedName>
        <fullName evidence="2">Uncharacterized protein</fullName>
    </submittedName>
</protein>
<evidence type="ECO:0000313" key="2">
    <source>
        <dbReference type="EMBL" id="KXB70106.1"/>
    </source>
</evidence>
<keyword evidence="3" id="KW-1185">Reference proteome</keyword>
<accession>A0A134AQZ6</accession>
<organism evidence="2 3">
    <name type="scientific">Leptotrichia wadei</name>
    <dbReference type="NCBI Taxonomy" id="157687"/>
    <lineage>
        <taxon>Bacteria</taxon>
        <taxon>Fusobacteriati</taxon>
        <taxon>Fusobacteriota</taxon>
        <taxon>Fusobacteriia</taxon>
        <taxon>Fusobacteriales</taxon>
        <taxon>Leptotrichiaceae</taxon>
        <taxon>Leptotrichia</taxon>
    </lineage>
</organism>
<dbReference type="AlphaFoldDB" id="A0A134AQZ6"/>
<reference evidence="3" key="1">
    <citation type="submission" date="2016-01" db="EMBL/GenBank/DDBJ databases">
        <authorList>
            <person name="Mitreva M."/>
            <person name="Pepin K.H."/>
            <person name="Mihindukulasuriya K.A."/>
            <person name="Fulton R."/>
            <person name="Fronick C."/>
            <person name="O'Laughlin M."/>
            <person name="Miner T."/>
            <person name="Herter B."/>
            <person name="Rosa B.A."/>
            <person name="Cordes M."/>
            <person name="Tomlinson C."/>
            <person name="Wollam A."/>
            <person name="Palsikar V.B."/>
            <person name="Mardis E.R."/>
            <person name="Wilson R.K."/>
        </authorList>
    </citation>
    <scope>NUCLEOTIDE SEQUENCE [LARGE SCALE GENOMIC DNA]</scope>
    <source>
        <strain evidence="3">KA00185</strain>
    </source>
</reference>
<gene>
    <name evidence="2" type="ORF">HMPREF3180_00143</name>
</gene>
<keyword evidence="1" id="KW-0175">Coiled coil</keyword>
<sequence length="68" mass="8262">MKMVEKNMQNVKRSVKRIMDHKNYNEDIQAVLDKLNEEIDDYRLYERHLRSVYELMELGIRITVGAYN</sequence>
<dbReference type="PATRIC" id="fig|157687.3.peg.145"/>